<organism evidence="7 8">
    <name type="scientific">Azobacteroides pseudotrichonymphae genomovar. CFP2</name>
    <dbReference type="NCBI Taxonomy" id="511995"/>
    <lineage>
        <taxon>Bacteria</taxon>
        <taxon>Pseudomonadati</taxon>
        <taxon>Bacteroidota</taxon>
        <taxon>Bacteroidia</taxon>
        <taxon>Bacteroidales</taxon>
        <taxon>Candidatus Azobacteroides</taxon>
    </lineage>
</organism>
<evidence type="ECO:0000256" key="4">
    <source>
        <dbReference type="ARBA" id="ARBA00023027"/>
    </source>
</evidence>
<dbReference type="InterPro" id="IPR016064">
    <property type="entry name" value="NAD/diacylglycerol_kinase_sf"/>
</dbReference>
<sequence length="292" mass="33456">MKIGIFGGDYQTSKQSFIKSLFDYLSELGAKIWIDEFFYNYLSKYFAFTPKIEGFVHREMFLFDMVFSLGGDGTFLRTVAWVGHRNIPILGINTGHLGFLADINTSEITETIDEIFQGKYRIEERSLLQIETSPQFREQYNCALNEIAILKRDTSSMISICTYLNDIFLTEYLADGLLLATPSGSTAYNLSVNGPIIIPQAHNFVLSPVAPHSLNVRPLVIPEDYEIRFIVESRSKNFLVSLDGRSEIFPSGSEFQAKKSDFTIKVVKRFNQNFYNTLRKKLLWGEDIRKKI</sequence>
<dbReference type="GO" id="GO:0005524">
    <property type="term" value="F:ATP binding"/>
    <property type="evidence" value="ECO:0007669"/>
    <property type="project" value="UniProtKB-KW"/>
</dbReference>
<dbReference type="Gene3D" id="2.60.200.30">
    <property type="entry name" value="Probable inorganic polyphosphate/atp-NAD kinase, domain 2"/>
    <property type="match status" value="1"/>
</dbReference>
<comment type="subcellular location">
    <subcellularLocation>
        <location evidence="6">Cytoplasm</location>
    </subcellularLocation>
</comment>
<dbReference type="EMBL" id="AP010656">
    <property type="protein sequence ID" value="BAG83486.1"/>
    <property type="molecule type" value="Genomic_DNA"/>
</dbReference>
<keyword evidence="3 6" id="KW-0521">NADP</keyword>
<evidence type="ECO:0000256" key="3">
    <source>
        <dbReference type="ARBA" id="ARBA00022857"/>
    </source>
</evidence>
<dbReference type="OrthoDB" id="9774737at2"/>
<comment type="similarity">
    <text evidence="6">Belongs to the NAD kinase family.</text>
</comment>
<dbReference type="Pfam" id="PF01513">
    <property type="entry name" value="NAD_kinase"/>
    <property type="match status" value="1"/>
</dbReference>
<keyword evidence="6" id="KW-0547">Nucleotide-binding</keyword>
<dbReference type="InterPro" id="IPR017438">
    <property type="entry name" value="ATP-NAD_kinase_N"/>
</dbReference>
<feature type="active site" description="Proton acceptor" evidence="6">
    <location>
        <position position="72"/>
    </location>
</feature>
<dbReference type="GO" id="GO:0019674">
    <property type="term" value="P:NAD+ metabolic process"/>
    <property type="evidence" value="ECO:0007669"/>
    <property type="project" value="InterPro"/>
</dbReference>
<feature type="binding site" evidence="6">
    <location>
        <begin position="186"/>
        <end position="191"/>
    </location>
    <ligand>
        <name>NAD(+)</name>
        <dbReference type="ChEBI" id="CHEBI:57540"/>
    </ligand>
</feature>
<dbReference type="GO" id="GO:0051287">
    <property type="term" value="F:NAD binding"/>
    <property type="evidence" value="ECO:0007669"/>
    <property type="project" value="UniProtKB-ARBA"/>
</dbReference>
<dbReference type="Proteomes" id="UP000000723">
    <property type="component" value="Chromosome"/>
</dbReference>
<feature type="binding site" evidence="6">
    <location>
        <begin position="72"/>
        <end position="73"/>
    </location>
    <ligand>
        <name>NAD(+)</name>
        <dbReference type="ChEBI" id="CHEBI:57540"/>
    </ligand>
</feature>
<feature type="binding site" evidence="6">
    <location>
        <begin position="145"/>
        <end position="146"/>
    </location>
    <ligand>
        <name>NAD(+)</name>
        <dbReference type="ChEBI" id="CHEBI:57540"/>
    </ligand>
</feature>
<dbReference type="PANTHER" id="PTHR20275">
    <property type="entry name" value="NAD KINASE"/>
    <property type="match status" value="1"/>
</dbReference>
<feature type="binding site" evidence="6">
    <location>
        <position position="77"/>
    </location>
    <ligand>
        <name>NAD(+)</name>
        <dbReference type="ChEBI" id="CHEBI:57540"/>
    </ligand>
</feature>
<dbReference type="PANTHER" id="PTHR20275:SF0">
    <property type="entry name" value="NAD KINASE"/>
    <property type="match status" value="1"/>
</dbReference>
<feature type="binding site" evidence="6">
    <location>
        <position position="175"/>
    </location>
    <ligand>
        <name>NAD(+)</name>
        <dbReference type="ChEBI" id="CHEBI:57540"/>
    </ligand>
</feature>
<comment type="cofactor">
    <cofactor evidence="6">
        <name>a divalent metal cation</name>
        <dbReference type="ChEBI" id="CHEBI:60240"/>
    </cofactor>
</comment>
<accession>B6YQL4</accession>
<dbReference type="RefSeq" id="WP_012573247.1">
    <property type="nucleotide sequence ID" value="NC_011565.1"/>
</dbReference>
<keyword evidence="6" id="KW-0963">Cytoplasm</keyword>
<dbReference type="KEGG" id="aps:CFPG_223"/>
<dbReference type="Gene3D" id="3.40.50.10330">
    <property type="entry name" value="Probable inorganic polyphosphate/atp-NAD kinase, domain 1"/>
    <property type="match status" value="1"/>
</dbReference>
<dbReference type="HOGENOM" id="CLU_008831_0_3_10"/>
<keyword evidence="2 6" id="KW-0418">Kinase</keyword>
<name>B6YQL4_AZOPC</name>
<dbReference type="Pfam" id="PF20143">
    <property type="entry name" value="NAD_kinase_C"/>
    <property type="match status" value="1"/>
</dbReference>
<dbReference type="GO" id="GO:0003951">
    <property type="term" value="F:NAD+ kinase activity"/>
    <property type="evidence" value="ECO:0007669"/>
    <property type="project" value="UniProtKB-UniRule"/>
</dbReference>
<comment type="catalytic activity">
    <reaction evidence="5 6">
        <text>NAD(+) + ATP = ADP + NADP(+) + H(+)</text>
        <dbReference type="Rhea" id="RHEA:18629"/>
        <dbReference type="ChEBI" id="CHEBI:15378"/>
        <dbReference type="ChEBI" id="CHEBI:30616"/>
        <dbReference type="ChEBI" id="CHEBI:57540"/>
        <dbReference type="ChEBI" id="CHEBI:58349"/>
        <dbReference type="ChEBI" id="CHEBI:456216"/>
        <dbReference type="EC" id="2.7.1.23"/>
    </reaction>
</comment>
<dbReference type="eggNOG" id="COG0061">
    <property type="taxonomic scope" value="Bacteria"/>
</dbReference>
<dbReference type="GO" id="GO:0046872">
    <property type="term" value="F:metal ion binding"/>
    <property type="evidence" value="ECO:0007669"/>
    <property type="project" value="UniProtKB-UniRule"/>
</dbReference>
<reference evidence="8" key="1">
    <citation type="journal article" date="2008" name="Science">
        <title>Genome of an endosymbiont coupling N2 fixation to cellulolysis within RT protist cells in termite gut.</title>
        <authorList>
            <person name="Hongoh Y."/>
            <person name="Sharma V.K."/>
            <person name="Prakash T."/>
            <person name="Noda S."/>
            <person name="Toh H."/>
            <person name="Taylor T.D."/>
            <person name="Kudo T."/>
            <person name="Sakaki Y."/>
            <person name="Toyoda A."/>
            <person name="Hattori M."/>
            <person name="Ohkuma M."/>
        </authorList>
    </citation>
    <scope>NUCLEOTIDE SEQUENCE [LARGE SCALE GENOMIC DNA]</scope>
</reference>
<dbReference type="GO" id="GO:0006741">
    <property type="term" value="P:NADP+ biosynthetic process"/>
    <property type="evidence" value="ECO:0007669"/>
    <property type="project" value="UniProtKB-UniRule"/>
</dbReference>
<gene>
    <name evidence="6" type="primary">nadK</name>
    <name evidence="7" type="ordered locus">CFPG_223</name>
</gene>
<keyword evidence="8" id="KW-1185">Reference proteome</keyword>
<evidence type="ECO:0000256" key="2">
    <source>
        <dbReference type="ARBA" id="ARBA00022777"/>
    </source>
</evidence>
<dbReference type="SUPFAM" id="SSF111331">
    <property type="entry name" value="NAD kinase/diacylglycerol kinase-like"/>
    <property type="match status" value="1"/>
</dbReference>
<keyword evidence="6" id="KW-0067">ATP-binding</keyword>
<protein>
    <recommendedName>
        <fullName evidence="6">NAD kinase</fullName>
        <ecNumber evidence="6">2.7.1.23</ecNumber>
    </recommendedName>
    <alternativeName>
        <fullName evidence="6">ATP-dependent NAD kinase</fullName>
    </alternativeName>
</protein>
<evidence type="ECO:0000256" key="6">
    <source>
        <dbReference type="HAMAP-Rule" id="MF_00361"/>
    </source>
</evidence>
<dbReference type="EC" id="2.7.1.23" evidence="6"/>
<proteinExistence type="inferred from homology"/>
<dbReference type="HAMAP" id="MF_00361">
    <property type="entry name" value="NAD_kinase"/>
    <property type="match status" value="1"/>
</dbReference>
<evidence type="ECO:0000313" key="7">
    <source>
        <dbReference type="EMBL" id="BAG83486.1"/>
    </source>
</evidence>
<keyword evidence="4 6" id="KW-0520">NAD</keyword>
<dbReference type="InterPro" id="IPR017437">
    <property type="entry name" value="ATP-NAD_kinase_PpnK-typ_C"/>
</dbReference>
<dbReference type="STRING" id="511995.CFPG_223"/>
<keyword evidence="1 6" id="KW-0808">Transferase</keyword>
<comment type="caution">
    <text evidence="6">Lacks conserved residue(s) required for the propagation of feature annotation.</text>
</comment>
<dbReference type="AlphaFoldDB" id="B6YQL4"/>
<evidence type="ECO:0000256" key="1">
    <source>
        <dbReference type="ARBA" id="ARBA00022679"/>
    </source>
</evidence>
<dbReference type="InterPro" id="IPR002504">
    <property type="entry name" value="NADK"/>
</dbReference>
<feature type="binding site" evidence="6">
    <location>
        <position position="210"/>
    </location>
    <ligand>
        <name>NAD(+)</name>
        <dbReference type="ChEBI" id="CHEBI:57540"/>
    </ligand>
</feature>
<dbReference type="GO" id="GO:0005737">
    <property type="term" value="C:cytoplasm"/>
    <property type="evidence" value="ECO:0007669"/>
    <property type="project" value="UniProtKB-SubCell"/>
</dbReference>
<evidence type="ECO:0000256" key="5">
    <source>
        <dbReference type="ARBA" id="ARBA00047925"/>
    </source>
</evidence>
<evidence type="ECO:0000313" key="8">
    <source>
        <dbReference type="Proteomes" id="UP000000723"/>
    </source>
</evidence>
<dbReference type="NCBIfam" id="NF002521">
    <property type="entry name" value="PRK01911.1"/>
    <property type="match status" value="1"/>
</dbReference>
<comment type="function">
    <text evidence="6">Involved in the regulation of the intracellular balance of NAD and NADP, and is a key enzyme in the biosynthesis of NADP. Catalyzes specifically the phosphorylation on 2'-hydroxyl of the adenosine moiety of NAD to yield NADP.</text>
</comment>